<keyword evidence="5" id="KW-0372">Hormone</keyword>
<dbReference type="GO" id="GO:0005179">
    <property type="term" value="F:hormone activity"/>
    <property type="evidence" value="ECO:0007669"/>
    <property type="project" value="UniProtKB-KW"/>
</dbReference>
<evidence type="ECO:0000256" key="2">
    <source>
        <dbReference type="ARBA" id="ARBA00009287"/>
    </source>
</evidence>
<dbReference type="InterPro" id="IPR018446">
    <property type="entry name" value="Corticotropin-releasing_fac_CS"/>
</dbReference>
<evidence type="ECO:0000256" key="5">
    <source>
        <dbReference type="ARBA" id="ARBA00022702"/>
    </source>
</evidence>
<dbReference type="GO" id="GO:0005576">
    <property type="term" value="C:extracellular region"/>
    <property type="evidence" value="ECO:0007669"/>
    <property type="project" value="UniProtKB-SubCell"/>
</dbReference>
<dbReference type="PROSITE" id="PS00511">
    <property type="entry name" value="CRF"/>
    <property type="match status" value="1"/>
</dbReference>
<keyword evidence="4" id="KW-0165">Cleavage on pair of basic residues</keyword>
<evidence type="ECO:0000256" key="6">
    <source>
        <dbReference type="ARBA" id="ARBA00022729"/>
    </source>
</evidence>
<dbReference type="InterPro" id="IPR003620">
    <property type="entry name" value="Urocortin_CRF"/>
</dbReference>
<keyword evidence="3" id="KW-0964">Secreted</keyword>
<dbReference type="Gene3D" id="6.10.250.1920">
    <property type="match status" value="1"/>
</dbReference>
<protein>
    <recommendedName>
        <fullName evidence="9">Corticotropin-releasing factor domain-containing protein</fullName>
    </recommendedName>
</protein>
<feature type="region of interest" description="Disordered" evidence="8">
    <location>
        <begin position="81"/>
        <end position="104"/>
    </location>
</feature>
<comment type="caution">
    <text evidence="10">The sequence shown here is derived from an EMBL/GenBank/DDBJ whole genome shotgun (WGS) entry which is preliminary data.</text>
</comment>
<name>A0A9D3SBI6_9TELE</name>
<evidence type="ECO:0000259" key="9">
    <source>
        <dbReference type="SMART" id="SM00039"/>
    </source>
</evidence>
<keyword evidence="11" id="KW-1185">Reference proteome</keyword>
<evidence type="ECO:0000256" key="4">
    <source>
        <dbReference type="ARBA" id="ARBA00022685"/>
    </source>
</evidence>
<dbReference type="EMBL" id="JAHKSW010000023">
    <property type="protein sequence ID" value="KAG7317540.1"/>
    <property type="molecule type" value="Genomic_DNA"/>
</dbReference>
<accession>A0A9D3SBI6</accession>
<comment type="similarity">
    <text evidence="2">Belongs to the sauvagine/corticotropin-releasing factor/urotensin I family.</text>
</comment>
<organism evidence="10 11">
    <name type="scientific">Hemibagrus wyckioides</name>
    <dbReference type="NCBI Taxonomy" id="337641"/>
    <lineage>
        <taxon>Eukaryota</taxon>
        <taxon>Metazoa</taxon>
        <taxon>Chordata</taxon>
        <taxon>Craniata</taxon>
        <taxon>Vertebrata</taxon>
        <taxon>Euteleostomi</taxon>
        <taxon>Actinopterygii</taxon>
        <taxon>Neopterygii</taxon>
        <taxon>Teleostei</taxon>
        <taxon>Ostariophysi</taxon>
        <taxon>Siluriformes</taxon>
        <taxon>Bagridae</taxon>
        <taxon>Hemibagrus</taxon>
    </lineage>
</organism>
<dbReference type="InterPro" id="IPR000187">
    <property type="entry name" value="CRF"/>
</dbReference>
<keyword evidence="7" id="KW-0027">Amidation</keyword>
<dbReference type="PANTHER" id="PTHR15035">
    <property type="entry name" value="CORTICOLIBERIN/UROCORTIN"/>
    <property type="match status" value="1"/>
</dbReference>
<dbReference type="Proteomes" id="UP000824219">
    <property type="component" value="Linkage Group LG23"/>
</dbReference>
<evidence type="ECO:0000256" key="1">
    <source>
        <dbReference type="ARBA" id="ARBA00004613"/>
    </source>
</evidence>
<comment type="subcellular location">
    <subcellularLocation>
        <location evidence="1">Secreted</location>
    </subcellularLocation>
</comment>
<feature type="domain" description="Corticotropin-releasing factor" evidence="9">
    <location>
        <begin position="180"/>
        <end position="219"/>
    </location>
</feature>
<evidence type="ECO:0000256" key="7">
    <source>
        <dbReference type="ARBA" id="ARBA00022815"/>
    </source>
</evidence>
<keyword evidence="6" id="KW-0732">Signal</keyword>
<dbReference type="PRINTS" id="PR01612">
    <property type="entry name" value="CRFFAMILY"/>
</dbReference>
<evidence type="ECO:0000313" key="10">
    <source>
        <dbReference type="EMBL" id="KAG7317540.1"/>
    </source>
</evidence>
<dbReference type="Pfam" id="PF00473">
    <property type="entry name" value="CRF"/>
    <property type="match status" value="1"/>
</dbReference>
<evidence type="ECO:0000313" key="11">
    <source>
        <dbReference type="Proteomes" id="UP000824219"/>
    </source>
</evidence>
<proteinExistence type="inferred from homology"/>
<dbReference type="AlphaFoldDB" id="A0A9D3SBI6"/>
<dbReference type="OrthoDB" id="9837731at2759"/>
<sequence>MSALPTVVTYADDFLQVKNKQSTSFDEKIVKCLNIHLAGNLPADISFAHTRIPSAMKLHFLVTTAAALLIAFPPRMNECRALDGPDQRASLSSPSALEEEEDQRRTRPIWARLGEEYFIRVGNGNQRESEPETRPEPASAVFKRALQLRLTQHLLREEDEVAEAARGLRDAQADRPRRAEEPPISLDLTFHLLREVLEMAKAEQLAQQAHSNRKMMEIFGK</sequence>
<dbReference type="PANTHER" id="PTHR15035:SF9">
    <property type="entry name" value="CORTICOLIBERIN"/>
    <property type="match status" value="1"/>
</dbReference>
<reference evidence="10 11" key="1">
    <citation type="submission" date="2021-06" db="EMBL/GenBank/DDBJ databases">
        <title>Chromosome-level genome assembly of the red-tail catfish (Hemibagrus wyckioides).</title>
        <authorList>
            <person name="Shao F."/>
        </authorList>
    </citation>
    <scope>NUCLEOTIDE SEQUENCE [LARGE SCALE GENOMIC DNA]</scope>
    <source>
        <strain evidence="10">EC202008001</strain>
        <tissue evidence="10">Blood</tissue>
    </source>
</reference>
<evidence type="ECO:0000256" key="8">
    <source>
        <dbReference type="SAM" id="MobiDB-lite"/>
    </source>
</evidence>
<gene>
    <name evidence="10" type="ORF">KOW79_018575</name>
</gene>
<dbReference type="SMART" id="SM00039">
    <property type="entry name" value="CRF"/>
    <property type="match status" value="1"/>
</dbReference>
<evidence type="ECO:0000256" key="3">
    <source>
        <dbReference type="ARBA" id="ARBA00022525"/>
    </source>
</evidence>